<sequence>MEVLLIQNKLNQCPRPSSKYSVEVGGLIALFVCTGPAARSFVVPGLGYASTGSARKPIERR</sequence>
<protein>
    <submittedName>
        <fullName evidence="1">Uncharacterized protein</fullName>
    </submittedName>
</protein>
<reference evidence="1" key="1">
    <citation type="submission" date="2013-11" db="EMBL/GenBank/DDBJ databases">
        <title>Genome sequence of the fusiform rust pathogen reveals effectors for host alternation and coevolution with pine.</title>
        <authorList>
            <consortium name="DOE Joint Genome Institute"/>
            <person name="Smith K."/>
            <person name="Pendleton A."/>
            <person name="Kubisiak T."/>
            <person name="Anderson C."/>
            <person name="Salamov A."/>
            <person name="Aerts A."/>
            <person name="Riley R."/>
            <person name="Clum A."/>
            <person name="Lindquist E."/>
            <person name="Ence D."/>
            <person name="Campbell M."/>
            <person name="Kronenberg Z."/>
            <person name="Feau N."/>
            <person name="Dhillon B."/>
            <person name="Hamelin R."/>
            <person name="Burleigh J."/>
            <person name="Smith J."/>
            <person name="Yandell M."/>
            <person name="Nelson C."/>
            <person name="Grigoriev I."/>
            <person name="Davis J."/>
        </authorList>
    </citation>
    <scope>NUCLEOTIDE SEQUENCE</scope>
    <source>
        <strain evidence="1">G11</strain>
    </source>
</reference>
<keyword evidence="2" id="KW-1185">Reference proteome</keyword>
<dbReference type="Proteomes" id="UP000886653">
    <property type="component" value="Unassembled WGS sequence"/>
</dbReference>
<dbReference type="AlphaFoldDB" id="A0A9P6TAU5"/>
<evidence type="ECO:0000313" key="2">
    <source>
        <dbReference type="Proteomes" id="UP000886653"/>
    </source>
</evidence>
<comment type="caution">
    <text evidence="1">The sequence shown here is derived from an EMBL/GenBank/DDBJ whole genome shotgun (WGS) entry which is preliminary data.</text>
</comment>
<evidence type="ECO:0000313" key="1">
    <source>
        <dbReference type="EMBL" id="KAG0145566.1"/>
    </source>
</evidence>
<gene>
    <name evidence="1" type="ORF">CROQUDRAFT_107727</name>
</gene>
<accession>A0A9P6TAU5</accession>
<proteinExistence type="predicted"/>
<dbReference type="EMBL" id="MU167274">
    <property type="protein sequence ID" value="KAG0145566.1"/>
    <property type="molecule type" value="Genomic_DNA"/>
</dbReference>
<organism evidence="1 2">
    <name type="scientific">Cronartium quercuum f. sp. fusiforme G11</name>
    <dbReference type="NCBI Taxonomy" id="708437"/>
    <lineage>
        <taxon>Eukaryota</taxon>
        <taxon>Fungi</taxon>
        <taxon>Dikarya</taxon>
        <taxon>Basidiomycota</taxon>
        <taxon>Pucciniomycotina</taxon>
        <taxon>Pucciniomycetes</taxon>
        <taxon>Pucciniales</taxon>
        <taxon>Coleosporiaceae</taxon>
        <taxon>Cronartium</taxon>
    </lineage>
</organism>
<name>A0A9P6TAU5_9BASI</name>